<accession>A0A1G9IMJ2</accession>
<dbReference type="GO" id="GO:0016811">
    <property type="term" value="F:hydrolase activity, acting on carbon-nitrogen (but not peptide) bonds, in linear amides"/>
    <property type="evidence" value="ECO:0007669"/>
    <property type="project" value="InterPro"/>
</dbReference>
<dbReference type="SUPFAM" id="SSF51338">
    <property type="entry name" value="Composite domain of metallo-dependent hydrolases"/>
    <property type="match status" value="1"/>
</dbReference>
<dbReference type="GO" id="GO:0005829">
    <property type="term" value="C:cytosol"/>
    <property type="evidence" value="ECO:0007669"/>
    <property type="project" value="TreeGrafter"/>
</dbReference>
<dbReference type="Proteomes" id="UP000199476">
    <property type="component" value="Unassembled WGS sequence"/>
</dbReference>
<dbReference type="SUPFAM" id="SSF51556">
    <property type="entry name" value="Metallo-dependent hydrolases"/>
    <property type="match status" value="1"/>
</dbReference>
<evidence type="ECO:0000259" key="1">
    <source>
        <dbReference type="Pfam" id="PF07969"/>
    </source>
</evidence>
<reference evidence="2 3" key="1">
    <citation type="submission" date="2016-10" db="EMBL/GenBank/DDBJ databases">
        <authorList>
            <person name="de Groot N.N."/>
        </authorList>
    </citation>
    <scope>NUCLEOTIDE SEQUENCE [LARGE SCALE GENOMIC DNA]</scope>
    <source>
        <strain evidence="2 3">SLAS-1</strain>
    </source>
</reference>
<feature type="domain" description="Amidohydrolase 3" evidence="1">
    <location>
        <begin position="389"/>
        <end position="512"/>
    </location>
</feature>
<dbReference type="CDD" id="cd01297">
    <property type="entry name" value="D-aminoacylase"/>
    <property type="match status" value="1"/>
</dbReference>
<organism evidence="2 3">
    <name type="scientific">Halarsenatibacter silvermanii</name>
    <dbReference type="NCBI Taxonomy" id="321763"/>
    <lineage>
        <taxon>Bacteria</taxon>
        <taxon>Bacillati</taxon>
        <taxon>Bacillota</taxon>
        <taxon>Clostridia</taxon>
        <taxon>Halanaerobiales</taxon>
        <taxon>Halarsenatibacteraceae</taxon>
        <taxon>Halarsenatibacter</taxon>
    </lineage>
</organism>
<dbReference type="RefSeq" id="WP_089758125.1">
    <property type="nucleotide sequence ID" value="NZ_FNGO01000003.1"/>
</dbReference>
<dbReference type="Gene3D" id="3.30.1490.130">
    <property type="entry name" value="D-aminoacylase. Domain 3"/>
    <property type="match status" value="1"/>
</dbReference>
<dbReference type="AlphaFoldDB" id="A0A1G9IMJ2"/>
<evidence type="ECO:0000313" key="2">
    <source>
        <dbReference type="EMBL" id="SDL26381.1"/>
    </source>
</evidence>
<sequence>MYDTIIKNGRIYDGTGSEPYEADLALKDGHIVRIAPELDGEAEQIISAEGEAVTPGFIDTHGHSDIISWAMENYDYKIRQGVTTEVMGSCGLSAAPCREKHKKLLDEYIDTIKCGQEFEWRWGNFSEYLNFLDQQTFPNNLVPLIGHGTIRISRMGFADASPDEKQLADMKEILERSLTAGAFGLSAGLVYPPGAYSGIDELAALNEVVSEGAGIFSIHMRNEGSQLLEAIEEVIEIVQRTDVTALISHLKSMGRPNWGESPRAIEMIKKAREDGLSIWADQYPYTANSTFLNALIPPEEMNRGLSELLTRLRDDDYARNLIERLETEDESDWENFLASADGWENILVLSLPQTPEWNGCRIDEIAEKTERSPGQVFIDLMIKNKGRGLVVAFTLSEDDVKSIMKASFQMFGSDGLPGESGGHPRIYGTFPRVYDRYAGGKKPLDITEAVRKMTGLPAQVLGLEDRGELKEGMRADINILDLSRFRDRATYQEPLKAPAGVKYVLLGGDIVVKDDEVIKKDCGRLLRK</sequence>
<feature type="domain" description="Amidohydrolase 3" evidence="1">
    <location>
        <begin position="44"/>
        <end position="244"/>
    </location>
</feature>
<dbReference type="Gene3D" id="2.30.40.10">
    <property type="entry name" value="Urease, subunit C, domain 1"/>
    <property type="match status" value="1"/>
</dbReference>
<dbReference type="OrthoDB" id="9775607at2"/>
<dbReference type="InterPro" id="IPR032466">
    <property type="entry name" value="Metal_Hydrolase"/>
</dbReference>
<dbReference type="EMBL" id="FNGO01000003">
    <property type="protein sequence ID" value="SDL26381.1"/>
    <property type="molecule type" value="Genomic_DNA"/>
</dbReference>
<dbReference type="InterPro" id="IPR050378">
    <property type="entry name" value="Metallo-dep_Hydrolases_sf"/>
</dbReference>
<proteinExistence type="predicted"/>
<dbReference type="GO" id="GO:0016812">
    <property type="term" value="F:hydrolase activity, acting on carbon-nitrogen (but not peptide) bonds, in cyclic amides"/>
    <property type="evidence" value="ECO:0007669"/>
    <property type="project" value="TreeGrafter"/>
</dbReference>
<evidence type="ECO:0000313" key="3">
    <source>
        <dbReference type="Proteomes" id="UP000199476"/>
    </source>
</evidence>
<dbReference type="STRING" id="321763.SAMN04488692_10310"/>
<dbReference type="InterPro" id="IPR023100">
    <property type="entry name" value="D-aminoacylase_insert_dom_sf"/>
</dbReference>
<keyword evidence="3" id="KW-1185">Reference proteome</keyword>
<dbReference type="PANTHER" id="PTHR11647">
    <property type="entry name" value="HYDRANTOINASE/DIHYDROPYRIMIDINASE FAMILY MEMBER"/>
    <property type="match status" value="1"/>
</dbReference>
<dbReference type="Pfam" id="PF07969">
    <property type="entry name" value="Amidohydro_3"/>
    <property type="match status" value="2"/>
</dbReference>
<dbReference type="Gene3D" id="3.20.20.140">
    <property type="entry name" value="Metal-dependent hydrolases"/>
    <property type="match status" value="1"/>
</dbReference>
<name>A0A1G9IMJ2_9FIRM</name>
<dbReference type="InterPro" id="IPR013108">
    <property type="entry name" value="Amidohydro_3"/>
</dbReference>
<gene>
    <name evidence="2" type="ORF">SAMN04488692_10310</name>
</gene>
<dbReference type="PANTHER" id="PTHR11647:SF1">
    <property type="entry name" value="COLLAPSIN RESPONSE MEDIATOR PROTEIN"/>
    <property type="match status" value="1"/>
</dbReference>
<dbReference type="InterPro" id="IPR011059">
    <property type="entry name" value="Metal-dep_hydrolase_composite"/>
</dbReference>
<protein>
    <submittedName>
        <fullName evidence="2">N-acyl-D-amino-acid deacylase</fullName>
    </submittedName>
</protein>